<feature type="non-terminal residue" evidence="2">
    <location>
        <position position="1"/>
    </location>
</feature>
<dbReference type="AlphaFoldDB" id="A0A1I6SPD8"/>
<dbReference type="Proteomes" id="UP000199139">
    <property type="component" value="Unassembled WGS sequence"/>
</dbReference>
<dbReference type="PANTHER" id="PTHR33498:SF1">
    <property type="entry name" value="TRANSPOSASE FOR INSERTION SEQUENCE ELEMENT IS1557"/>
    <property type="match status" value="1"/>
</dbReference>
<dbReference type="InterPro" id="IPR002560">
    <property type="entry name" value="Transposase_DDE"/>
</dbReference>
<evidence type="ECO:0000313" key="3">
    <source>
        <dbReference type="Proteomes" id="UP000199139"/>
    </source>
</evidence>
<accession>A0A1I6SPD8</accession>
<proteinExistence type="predicted"/>
<gene>
    <name evidence="2" type="ORF">SAMN05421668_1101</name>
</gene>
<protein>
    <submittedName>
        <fullName evidence="2">Transposase</fullName>
    </submittedName>
</protein>
<reference evidence="2 3" key="1">
    <citation type="submission" date="2016-10" db="EMBL/GenBank/DDBJ databases">
        <authorList>
            <person name="de Groot N.N."/>
        </authorList>
    </citation>
    <scope>NUCLEOTIDE SEQUENCE [LARGE SCALE GENOMIC DNA]</scope>
    <source>
        <strain evidence="2 3">DSM 17074</strain>
    </source>
</reference>
<feature type="domain" description="Transposase IS204/IS1001/IS1096/IS1165 DDE" evidence="1">
    <location>
        <begin position="4"/>
        <end position="228"/>
    </location>
</feature>
<dbReference type="RefSeq" id="WP_143103155.1">
    <property type="nucleotide sequence ID" value="NZ_FPAI01000010.1"/>
</dbReference>
<dbReference type="PANTHER" id="PTHR33498">
    <property type="entry name" value="TRANSPOSASE FOR INSERTION SEQUENCE ELEMENT IS1557"/>
    <property type="match status" value="1"/>
</dbReference>
<dbReference type="EMBL" id="FPAI01000010">
    <property type="protein sequence ID" value="SFS78764.1"/>
    <property type="molecule type" value="Genomic_DNA"/>
</dbReference>
<dbReference type="NCBIfam" id="NF033550">
    <property type="entry name" value="transpos_ISL3"/>
    <property type="match status" value="1"/>
</dbReference>
<dbReference type="Pfam" id="PF01610">
    <property type="entry name" value="DDE_Tnp_ISL3"/>
    <property type="match status" value="1"/>
</dbReference>
<organism evidence="2 3">
    <name type="scientific">Halolactibacillus miurensis</name>
    <dbReference type="NCBI Taxonomy" id="306541"/>
    <lineage>
        <taxon>Bacteria</taxon>
        <taxon>Bacillati</taxon>
        <taxon>Bacillota</taxon>
        <taxon>Bacilli</taxon>
        <taxon>Bacillales</taxon>
        <taxon>Bacillaceae</taxon>
        <taxon>Halolactibacillus</taxon>
    </lineage>
</organism>
<evidence type="ECO:0000259" key="1">
    <source>
        <dbReference type="Pfam" id="PF01610"/>
    </source>
</evidence>
<sequence>DAGGEKFQTVIVDADNRKVIDVLPDRKKETITSYLRSCDTGQVRAVVMDLSRGFKEAVREILGNPIIIADRFHYMRQVYNAFDEVRRDVQNELSDEERKHMKRSKEMLWKSSKKITSETKEKADKMLSISSKLKHAYELKDELDDRFKNSDLHTAKERFEKCIEKLGNSPYESFNRVARTFERWRLEINNSFSHLYNNGVTEGINNMIKVIKRHSFGIKDFQRFRKKILWYQEVKEMRETL</sequence>
<evidence type="ECO:0000313" key="2">
    <source>
        <dbReference type="EMBL" id="SFS78764.1"/>
    </source>
</evidence>
<dbReference type="InterPro" id="IPR047951">
    <property type="entry name" value="Transpos_ISL3"/>
</dbReference>
<name>A0A1I6SPD8_9BACI</name>
<dbReference type="STRING" id="306541.SAMN05421668_1101"/>